<evidence type="ECO:0000256" key="1">
    <source>
        <dbReference type="SAM" id="SignalP"/>
    </source>
</evidence>
<dbReference type="Proteomes" id="UP000790347">
    <property type="component" value="Unassembled WGS sequence"/>
</dbReference>
<comment type="caution">
    <text evidence="2">The sequence shown here is derived from an EMBL/GenBank/DDBJ whole genome shotgun (WGS) entry which is preliminary data.</text>
</comment>
<name>A0A922LBF8_DERFA</name>
<gene>
    <name evidence="2" type="ORF">DERF_003362</name>
</gene>
<reference evidence="2" key="2">
    <citation type="journal article" date="2022" name="Res Sq">
        <title>Comparative Genomics Reveals Insights into the Divergent Evolution of Astigmatic Mites and Household Pest Adaptations.</title>
        <authorList>
            <person name="Xiong Q."/>
            <person name="Wan A.T.-Y."/>
            <person name="Liu X.-Y."/>
            <person name="Fung C.S.-H."/>
            <person name="Xiao X."/>
            <person name="Malainual N."/>
            <person name="Hou J."/>
            <person name="Wang L."/>
            <person name="Wang M."/>
            <person name="Yang K."/>
            <person name="Cui Y."/>
            <person name="Leung E."/>
            <person name="Nong W."/>
            <person name="Shin S.-K."/>
            <person name="Au S."/>
            <person name="Jeong K.Y."/>
            <person name="Chew F.T."/>
            <person name="Hui J."/>
            <person name="Leung T.F."/>
            <person name="Tungtrongchitr A."/>
            <person name="Zhong N."/>
            <person name="Liu Z."/>
            <person name="Tsui S."/>
        </authorList>
    </citation>
    <scope>NUCLEOTIDE SEQUENCE</scope>
    <source>
        <strain evidence="2">Derf</strain>
        <tissue evidence="2">Whole organism</tissue>
    </source>
</reference>
<keyword evidence="3" id="KW-1185">Reference proteome</keyword>
<protein>
    <submittedName>
        <fullName evidence="2">Uncharacterized protein</fullName>
    </submittedName>
</protein>
<accession>A0A922LBF8</accession>
<organism evidence="2 3">
    <name type="scientific">Dermatophagoides farinae</name>
    <name type="common">American house dust mite</name>
    <dbReference type="NCBI Taxonomy" id="6954"/>
    <lineage>
        <taxon>Eukaryota</taxon>
        <taxon>Metazoa</taxon>
        <taxon>Ecdysozoa</taxon>
        <taxon>Arthropoda</taxon>
        <taxon>Chelicerata</taxon>
        <taxon>Arachnida</taxon>
        <taxon>Acari</taxon>
        <taxon>Acariformes</taxon>
        <taxon>Sarcoptiformes</taxon>
        <taxon>Astigmata</taxon>
        <taxon>Psoroptidia</taxon>
        <taxon>Analgoidea</taxon>
        <taxon>Pyroglyphidae</taxon>
        <taxon>Dermatophagoidinae</taxon>
        <taxon>Dermatophagoides</taxon>
    </lineage>
</organism>
<dbReference type="EMBL" id="ASGP02000001">
    <property type="protein sequence ID" value="KAH9529478.1"/>
    <property type="molecule type" value="Genomic_DNA"/>
</dbReference>
<sequence>MFMLNLFIIPEMCFLRCNVSVLLNHNDDNNDYDMNEQNKIIRINWQKVVFVHLYNGAELND</sequence>
<feature type="chain" id="PRO_5038083398" evidence="1">
    <location>
        <begin position="16"/>
        <end position="61"/>
    </location>
</feature>
<keyword evidence="1" id="KW-0732">Signal</keyword>
<reference evidence="2" key="1">
    <citation type="submission" date="2013-05" db="EMBL/GenBank/DDBJ databases">
        <authorList>
            <person name="Yim A.K.Y."/>
            <person name="Chan T.F."/>
            <person name="Ji K.M."/>
            <person name="Liu X.Y."/>
            <person name="Zhou J.W."/>
            <person name="Li R.Q."/>
            <person name="Yang K.Y."/>
            <person name="Li J."/>
            <person name="Li M."/>
            <person name="Law P.T.W."/>
            <person name="Wu Y.L."/>
            <person name="Cai Z.L."/>
            <person name="Qin H."/>
            <person name="Bao Y."/>
            <person name="Leung R.K.K."/>
            <person name="Ng P.K.S."/>
            <person name="Zou J."/>
            <person name="Zhong X.J."/>
            <person name="Ran P.X."/>
            <person name="Zhong N.S."/>
            <person name="Liu Z.G."/>
            <person name="Tsui S.K.W."/>
        </authorList>
    </citation>
    <scope>NUCLEOTIDE SEQUENCE</scope>
    <source>
        <strain evidence="2">Derf</strain>
        <tissue evidence="2">Whole organism</tissue>
    </source>
</reference>
<dbReference type="AlphaFoldDB" id="A0A922LBF8"/>
<feature type="signal peptide" evidence="1">
    <location>
        <begin position="1"/>
        <end position="15"/>
    </location>
</feature>
<proteinExistence type="predicted"/>
<evidence type="ECO:0000313" key="2">
    <source>
        <dbReference type="EMBL" id="KAH9529478.1"/>
    </source>
</evidence>
<evidence type="ECO:0000313" key="3">
    <source>
        <dbReference type="Proteomes" id="UP000790347"/>
    </source>
</evidence>